<feature type="signal peptide" evidence="9">
    <location>
        <begin position="1"/>
        <end position="18"/>
    </location>
</feature>
<dbReference type="Proteomes" id="UP000019118">
    <property type="component" value="Unassembled WGS sequence"/>
</dbReference>
<dbReference type="Pfam" id="PF04083">
    <property type="entry name" value="Abhydro_lipase"/>
    <property type="match status" value="1"/>
</dbReference>
<keyword evidence="4 7" id="KW-0442">Lipid degradation</keyword>
<reference evidence="12" key="1">
    <citation type="journal article" date="2013" name="Genome Biol.">
        <title>Draft genome of the mountain pine beetle, Dendroctonus ponderosae Hopkins, a major forest pest.</title>
        <authorList>
            <person name="Keeling C.I."/>
            <person name="Yuen M.M."/>
            <person name="Liao N.Y."/>
            <person name="Docking T.R."/>
            <person name="Chan S.K."/>
            <person name="Taylor G.A."/>
            <person name="Palmquist D.L."/>
            <person name="Jackman S.D."/>
            <person name="Nguyen A."/>
            <person name="Li M."/>
            <person name="Henderson H."/>
            <person name="Janes J.K."/>
            <person name="Zhao Y."/>
            <person name="Pandoh P."/>
            <person name="Moore R."/>
            <person name="Sperling F.A."/>
            <person name="Huber D.P."/>
            <person name="Birol I."/>
            <person name="Jones S.J."/>
            <person name="Bohlmann J."/>
        </authorList>
    </citation>
    <scope>NUCLEOTIDE SEQUENCE</scope>
</reference>
<dbReference type="Gene3D" id="3.40.50.1820">
    <property type="entry name" value="alpha/beta hydrolase"/>
    <property type="match status" value="1"/>
</dbReference>
<evidence type="ECO:0000313" key="11">
    <source>
        <dbReference type="EnsemblMetazoa" id="XP_019756695.1"/>
    </source>
</evidence>
<evidence type="ECO:0000256" key="4">
    <source>
        <dbReference type="ARBA" id="ARBA00022963"/>
    </source>
</evidence>
<accession>A0AAR5P6G5</accession>
<protein>
    <recommendedName>
        <fullName evidence="7">Lipase</fullName>
    </recommendedName>
</protein>
<evidence type="ECO:0000256" key="5">
    <source>
        <dbReference type="ARBA" id="ARBA00023098"/>
    </source>
</evidence>
<dbReference type="InterPro" id="IPR029058">
    <property type="entry name" value="AB_hydrolase_fold"/>
</dbReference>
<evidence type="ECO:0000256" key="3">
    <source>
        <dbReference type="ARBA" id="ARBA00022801"/>
    </source>
</evidence>
<comment type="similarity">
    <text evidence="1 7">Belongs to the AB hydrolase superfamily. Lipase family.</text>
</comment>
<organism evidence="11 12">
    <name type="scientific">Dendroctonus ponderosae</name>
    <name type="common">Mountain pine beetle</name>
    <dbReference type="NCBI Taxonomy" id="77166"/>
    <lineage>
        <taxon>Eukaryota</taxon>
        <taxon>Metazoa</taxon>
        <taxon>Ecdysozoa</taxon>
        <taxon>Arthropoda</taxon>
        <taxon>Hexapoda</taxon>
        <taxon>Insecta</taxon>
        <taxon>Pterygota</taxon>
        <taxon>Neoptera</taxon>
        <taxon>Endopterygota</taxon>
        <taxon>Coleoptera</taxon>
        <taxon>Polyphaga</taxon>
        <taxon>Cucujiformia</taxon>
        <taxon>Curculionidae</taxon>
        <taxon>Scolytinae</taxon>
        <taxon>Dendroctonus</taxon>
    </lineage>
</organism>
<evidence type="ECO:0000256" key="9">
    <source>
        <dbReference type="SAM" id="SignalP"/>
    </source>
</evidence>
<evidence type="ECO:0000256" key="6">
    <source>
        <dbReference type="ARBA" id="ARBA00023180"/>
    </source>
</evidence>
<evidence type="ECO:0000256" key="7">
    <source>
        <dbReference type="PIRNR" id="PIRNR000862"/>
    </source>
</evidence>
<keyword evidence="6" id="KW-0325">Glycoprotein</keyword>
<keyword evidence="5" id="KW-0443">Lipid metabolism</keyword>
<proteinExistence type="inferred from homology"/>
<dbReference type="FunFam" id="3.40.50.1820:FF:000057">
    <property type="entry name" value="Lipase"/>
    <property type="match status" value="1"/>
</dbReference>
<dbReference type="PANTHER" id="PTHR11005">
    <property type="entry name" value="LYSOSOMAL ACID LIPASE-RELATED"/>
    <property type="match status" value="1"/>
</dbReference>
<dbReference type="AlphaFoldDB" id="A0AAR5P6G5"/>
<dbReference type="GO" id="GO:0016788">
    <property type="term" value="F:hydrolase activity, acting on ester bonds"/>
    <property type="evidence" value="ECO:0007669"/>
    <property type="project" value="InterPro"/>
</dbReference>
<evidence type="ECO:0000256" key="1">
    <source>
        <dbReference type="ARBA" id="ARBA00010701"/>
    </source>
</evidence>
<evidence type="ECO:0000313" key="12">
    <source>
        <dbReference type="Proteomes" id="UP000019118"/>
    </source>
</evidence>
<keyword evidence="12" id="KW-1185">Reference proteome</keyword>
<evidence type="ECO:0000256" key="2">
    <source>
        <dbReference type="ARBA" id="ARBA00022729"/>
    </source>
</evidence>
<dbReference type="InterPro" id="IPR025483">
    <property type="entry name" value="Lipase_euk"/>
</dbReference>
<evidence type="ECO:0000256" key="8">
    <source>
        <dbReference type="PIRSR" id="PIRSR000862-1"/>
    </source>
</evidence>
<feature type="active site" description="Charge relay system" evidence="8">
    <location>
        <position position="393"/>
    </location>
</feature>
<feature type="chain" id="PRO_5043860112" description="Lipase" evidence="9">
    <location>
        <begin position="19"/>
        <end position="415"/>
    </location>
</feature>
<reference evidence="11" key="2">
    <citation type="submission" date="2024-08" db="UniProtKB">
        <authorList>
            <consortium name="EnsemblMetazoa"/>
        </authorList>
    </citation>
    <scope>IDENTIFICATION</scope>
</reference>
<dbReference type="PIRSF" id="PIRSF000862">
    <property type="entry name" value="Steryl_ester_lip"/>
    <property type="match status" value="1"/>
</dbReference>
<evidence type="ECO:0000259" key="10">
    <source>
        <dbReference type="Pfam" id="PF04083"/>
    </source>
</evidence>
<keyword evidence="3 7" id="KW-0378">Hydrolase</keyword>
<name>A0AAR5P6G5_DENPD</name>
<keyword evidence="2 9" id="KW-0732">Signal</keyword>
<feature type="active site" description="Charge relay system" evidence="8">
    <location>
        <position position="360"/>
    </location>
</feature>
<feature type="domain" description="Partial AB-hydrolase lipase" evidence="10">
    <location>
        <begin position="53"/>
        <end position="110"/>
    </location>
</feature>
<dbReference type="GO" id="GO:0016042">
    <property type="term" value="P:lipid catabolic process"/>
    <property type="evidence" value="ECO:0007669"/>
    <property type="project" value="UniProtKB-KW"/>
</dbReference>
<dbReference type="GeneID" id="109535251"/>
<sequence>MLWYSVLMWVFGVVRVFGFHHQNNVCPTLEDYKTIFHNSNCRYNPDVGSSPFIAKRYGYPLQSHEVVTEDGYILTLHRISGSRNPENSKKKQPVLVFHGLGGSSAFWMLQGKKSLAFFLGDSGYDVWLGNWRGNYYSNRHVTLAEDSAKYWNFGFHEMAIYDLPACIDFVANRTGEKGNLIYVGHSMGTTISYIYSTVKRKHAEDNVKAIISLAPVAYMKNVMGAFRLLAPLAPLVADILRSKGFNAIGQYYKVQRTILVATCGNYPFIDLCNILLIFSSGLSVEQFQAEMIPVFFSYYPSGISLRTLEHFAQIVTSNGRFRMFDYGLRGNLEHYNSTDPPEYDTSQIPVPIHLFVGNNDIIGDVKDASILESRLNKGRSVSTSQIYKFPFAHNDFFLAKQLDGFHKSLLQAIQR</sequence>
<dbReference type="InterPro" id="IPR006693">
    <property type="entry name" value="AB_hydrolase_lipase"/>
</dbReference>
<feature type="active site" description="Nucleophile" evidence="8">
    <location>
        <position position="186"/>
    </location>
</feature>
<dbReference type="EnsemblMetazoa" id="XM_019901136.1">
    <property type="protein sequence ID" value="XP_019756695.1"/>
    <property type="gene ID" value="LOC109535251"/>
</dbReference>
<dbReference type="SUPFAM" id="SSF53474">
    <property type="entry name" value="alpha/beta-Hydrolases"/>
    <property type="match status" value="1"/>
</dbReference>